<dbReference type="InterPro" id="IPR002645">
    <property type="entry name" value="STAS_dom"/>
</dbReference>
<organism evidence="2 3">
    <name type="scientific">Actinoplanes couchii</name>
    <dbReference type="NCBI Taxonomy" id="403638"/>
    <lineage>
        <taxon>Bacteria</taxon>
        <taxon>Bacillati</taxon>
        <taxon>Actinomycetota</taxon>
        <taxon>Actinomycetes</taxon>
        <taxon>Micromonosporales</taxon>
        <taxon>Micromonosporaceae</taxon>
        <taxon>Actinoplanes</taxon>
    </lineage>
</organism>
<feature type="domain" description="STAS" evidence="1">
    <location>
        <begin position="29"/>
        <end position="121"/>
    </location>
</feature>
<accession>A0ABQ3XDU5</accession>
<dbReference type="InterPro" id="IPR036513">
    <property type="entry name" value="STAS_dom_sf"/>
</dbReference>
<sequence>MSLRRYEFADIPATRLDITVAEPAPAADLLVTLAGELDADETEGLHTTLSAALVTHAPARLRLDASMLTFIDSGGVRALLQCHDMAARAGVPLLIERVHPNVYQVLEITGLVEILGATRVS</sequence>
<evidence type="ECO:0000313" key="2">
    <source>
        <dbReference type="EMBL" id="GID56682.1"/>
    </source>
</evidence>
<dbReference type="RefSeq" id="WP_203798560.1">
    <property type="nucleotide sequence ID" value="NZ_BAAAQE010000018.1"/>
</dbReference>
<dbReference type="SUPFAM" id="SSF52091">
    <property type="entry name" value="SpoIIaa-like"/>
    <property type="match status" value="1"/>
</dbReference>
<name>A0ABQ3XDU5_9ACTN</name>
<dbReference type="PROSITE" id="PS50801">
    <property type="entry name" value="STAS"/>
    <property type="match status" value="1"/>
</dbReference>
<reference evidence="2 3" key="1">
    <citation type="submission" date="2021-01" db="EMBL/GenBank/DDBJ databases">
        <title>Whole genome shotgun sequence of Actinoplanes couchii NBRC 106145.</title>
        <authorList>
            <person name="Komaki H."/>
            <person name="Tamura T."/>
        </authorList>
    </citation>
    <scope>NUCLEOTIDE SEQUENCE [LARGE SCALE GENOMIC DNA]</scope>
    <source>
        <strain evidence="2 3">NBRC 106145</strain>
    </source>
</reference>
<evidence type="ECO:0000259" key="1">
    <source>
        <dbReference type="PROSITE" id="PS50801"/>
    </source>
</evidence>
<dbReference type="PANTHER" id="PTHR33495">
    <property type="entry name" value="ANTI-SIGMA FACTOR ANTAGONIST TM_1081-RELATED-RELATED"/>
    <property type="match status" value="1"/>
</dbReference>
<dbReference type="Gene3D" id="3.30.750.24">
    <property type="entry name" value="STAS domain"/>
    <property type="match status" value="1"/>
</dbReference>
<proteinExistence type="predicted"/>
<evidence type="ECO:0000313" key="3">
    <source>
        <dbReference type="Proteomes" id="UP000612282"/>
    </source>
</evidence>
<dbReference type="Proteomes" id="UP000612282">
    <property type="component" value="Unassembled WGS sequence"/>
</dbReference>
<comment type="caution">
    <text evidence="2">The sequence shown here is derived from an EMBL/GenBank/DDBJ whole genome shotgun (WGS) entry which is preliminary data.</text>
</comment>
<dbReference type="InterPro" id="IPR058548">
    <property type="entry name" value="MlaB-like_STAS"/>
</dbReference>
<dbReference type="Pfam" id="PF13466">
    <property type="entry name" value="STAS_2"/>
    <property type="match status" value="1"/>
</dbReference>
<protein>
    <submittedName>
        <fullName evidence="2">Anti-sigma factor antagonist</fullName>
    </submittedName>
</protein>
<dbReference type="EMBL" id="BOMG01000061">
    <property type="protein sequence ID" value="GID56682.1"/>
    <property type="molecule type" value="Genomic_DNA"/>
</dbReference>
<dbReference type="PANTHER" id="PTHR33495:SF2">
    <property type="entry name" value="ANTI-SIGMA FACTOR ANTAGONIST TM_1081-RELATED"/>
    <property type="match status" value="1"/>
</dbReference>
<gene>
    <name evidence="2" type="ORF">Aco03nite_050860</name>
</gene>
<dbReference type="CDD" id="cd07043">
    <property type="entry name" value="STAS_anti-anti-sigma_factors"/>
    <property type="match status" value="1"/>
</dbReference>
<keyword evidence="3" id="KW-1185">Reference proteome</keyword>